<proteinExistence type="predicted"/>
<evidence type="ECO:0000313" key="3">
    <source>
        <dbReference type="Proteomes" id="UP001197247"/>
    </source>
</evidence>
<sequence>MHDDVACIIGEIRRLTTPLPGARPVAAGPDPRPAGPLTPAVVLRLPVAARHVLALAAQGHPVSRIALLTATAPALADSRLRYAAGQLGLSPDFGTDPGVRPRPGAVSRT</sequence>
<protein>
    <submittedName>
        <fullName evidence="2">Uncharacterized protein</fullName>
    </submittedName>
</protein>
<keyword evidence="3" id="KW-1185">Reference proteome</keyword>
<feature type="region of interest" description="Disordered" evidence="1">
    <location>
        <begin position="87"/>
        <end position="109"/>
    </location>
</feature>
<dbReference type="RefSeq" id="WP_214160272.1">
    <property type="nucleotide sequence ID" value="NZ_JAHBAY010000019.1"/>
</dbReference>
<dbReference type="EMBL" id="JAHBAY010000019">
    <property type="protein sequence ID" value="MBT0773732.1"/>
    <property type="molecule type" value="Genomic_DNA"/>
</dbReference>
<gene>
    <name evidence="2" type="ORF">KIH74_32605</name>
</gene>
<organism evidence="2 3">
    <name type="scientific">Kineosporia corallincola</name>
    <dbReference type="NCBI Taxonomy" id="2835133"/>
    <lineage>
        <taxon>Bacteria</taxon>
        <taxon>Bacillati</taxon>
        <taxon>Actinomycetota</taxon>
        <taxon>Actinomycetes</taxon>
        <taxon>Kineosporiales</taxon>
        <taxon>Kineosporiaceae</taxon>
        <taxon>Kineosporia</taxon>
    </lineage>
</organism>
<accession>A0ABS5TSG7</accession>
<comment type="caution">
    <text evidence="2">The sequence shown here is derived from an EMBL/GenBank/DDBJ whole genome shotgun (WGS) entry which is preliminary data.</text>
</comment>
<evidence type="ECO:0000256" key="1">
    <source>
        <dbReference type="SAM" id="MobiDB-lite"/>
    </source>
</evidence>
<reference evidence="2 3" key="1">
    <citation type="submission" date="2021-05" db="EMBL/GenBank/DDBJ databases">
        <title>Kineosporia and Streptomyces sp. nov. two new marine actinobacteria isolated from Coral.</title>
        <authorList>
            <person name="Buangrab K."/>
            <person name="Sutthacheep M."/>
            <person name="Yeemin T."/>
            <person name="Harunari E."/>
            <person name="Igarashi Y."/>
            <person name="Kanchanasin P."/>
            <person name="Tanasupawat S."/>
            <person name="Phongsopitanun W."/>
        </authorList>
    </citation>
    <scope>NUCLEOTIDE SEQUENCE [LARGE SCALE GENOMIC DNA]</scope>
    <source>
        <strain evidence="2 3">J2-2</strain>
    </source>
</reference>
<name>A0ABS5TSG7_9ACTN</name>
<dbReference type="Proteomes" id="UP001197247">
    <property type="component" value="Unassembled WGS sequence"/>
</dbReference>
<evidence type="ECO:0000313" key="2">
    <source>
        <dbReference type="EMBL" id="MBT0773732.1"/>
    </source>
</evidence>